<accession>A0ABS1WQ19</accession>
<evidence type="ECO:0000313" key="3">
    <source>
        <dbReference type="Proteomes" id="UP000605013"/>
    </source>
</evidence>
<keyword evidence="3" id="KW-1185">Reference proteome</keyword>
<sequence>MEELKLHSFGQNDHIESLKKKYNSLKEKIKGNKILTEKEKVAELKSLTESFKREKKDSENNLY</sequence>
<gene>
    <name evidence="2" type="ORF">JAO71_15565</name>
</gene>
<feature type="coiled-coil region" evidence="1">
    <location>
        <begin position="15"/>
        <end position="61"/>
    </location>
</feature>
<keyword evidence="1" id="KW-0175">Coiled coil</keyword>
<reference evidence="2 3" key="1">
    <citation type="submission" date="2020-12" db="EMBL/GenBank/DDBJ databases">
        <title>Olleya sediminilitoris sp. nov., isolated from a tidal flat.</title>
        <authorList>
            <person name="Park S."/>
            <person name="Yoon J.-H."/>
        </authorList>
    </citation>
    <scope>NUCLEOTIDE SEQUENCE [LARGE SCALE GENOMIC DNA]</scope>
    <source>
        <strain evidence="2 3">YSTF-M6</strain>
    </source>
</reference>
<dbReference type="EMBL" id="JAEMEF010000020">
    <property type="protein sequence ID" value="MBL7561216.1"/>
    <property type="molecule type" value="Genomic_DNA"/>
</dbReference>
<evidence type="ECO:0000256" key="1">
    <source>
        <dbReference type="SAM" id="Coils"/>
    </source>
</evidence>
<evidence type="ECO:0000313" key="2">
    <source>
        <dbReference type="EMBL" id="MBL7561216.1"/>
    </source>
</evidence>
<organism evidence="2 3">
    <name type="scientific">Olleya sediminilitoris</name>
    <dbReference type="NCBI Taxonomy" id="2795739"/>
    <lineage>
        <taxon>Bacteria</taxon>
        <taxon>Pseudomonadati</taxon>
        <taxon>Bacteroidota</taxon>
        <taxon>Flavobacteriia</taxon>
        <taxon>Flavobacteriales</taxon>
        <taxon>Flavobacteriaceae</taxon>
    </lineage>
</organism>
<dbReference type="Proteomes" id="UP000605013">
    <property type="component" value="Unassembled WGS sequence"/>
</dbReference>
<dbReference type="RefSeq" id="WP_028607871.1">
    <property type="nucleotide sequence ID" value="NZ_JAEMEF010000020.1"/>
</dbReference>
<name>A0ABS1WQ19_9FLAO</name>
<protein>
    <submittedName>
        <fullName evidence="2">Uncharacterized protein</fullName>
    </submittedName>
</protein>
<comment type="caution">
    <text evidence="2">The sequence shown here is derived from an EMBL/GenBank/DDBJ whole genome shotgun (WGS) entry which is preliminary data.</text>
</comment>
<proteinExistence type="predicted"/>